<gene>
    <name evidence="1" type="ORF">O6H91_02G129300</name>
</gene>
<name>A0ACC2EKU8_DIPCM</name>
<evidence type="ECO:0000313" key="1">
    <source>
        <dbReference type="EMBL" id="KAJ7567038.1"/>
    </source>
</evidence>
<comment type="caution">
    <text evidence="1">The sequence shown here is derived from an EMBL/GenBank/DDBJ whole genome shotgun (WGS) entry which is preliminary data.</text>
</comment>
<keyword evidence="2" id="KW-1185">Reference proteome</keyword>
<organism evidence="1 2">
    <name type="scientific">Diphasiastrum complanatum</name>
    <name type="common">Issler's clubmoss</name>
    <name type="synonym">Lycopodium complanatum</name>
    <dbReference type="NCBI Taxonomy" id="34168"/>
    <lineage>
        <taxon>Eukaryota</taxon>
        <taxon>Viridiplantae</taxon>
        <taxon>Streptophyta</taxon>
        <taxon>Embryophyta</taxon>
        <taxon>Tracheophyta</taxon>
        <taxon>Lycopodiopsida</taxon>
        <taxon>Lycopodiales</taxon>
        <taxon>Lycopodiaceae</taxon>
        <taxon>Lycopodioideae</taxon>
        <taxon>Diphasiastrum</taxon>
    </lineage>
</organism>
<dbReference type="Proteomes" id="UP001162992">
    <property type="component" value="Chromosome 2"/>
</dbReference>
<reference evidence="2" key="1">
    <citation type="journal article" date="2024" name="Proc. Natl. Acad. Sci. U.S.A.">
        <title>Extraordinary preservation of gene collinearity over three hundred million years revealed in homosporous lycophytes.</title>
        <authorList>
            <person name="Li C."/>
            <person name="Wickell D."/>
            <person name="Kuo L.Y."/>
            <person name="Chen X."/>
            <person name="Nie B."/>
            <person name="Liao X."/>
            <person name="Peng D."/>
            <person name="Ji J."/>
            <person name="Jenkins J."/>
            <person name="Williams M."/>
            <person name="Shu S."/>
            <person name="Plott C."/>
            <person name="Barry K."/>
            <person name="Rajasekar S."/>
            <person name="Grimwood J."/>
            <person name="Han X."/>
            <person name="Sun S."/>
            <person name="Hou Z."/>
            <person name="He W."/>
            <person name="Dai G."/>
            <person name="Sun C."/>
            <person name="Schmutz J."/>
            <person name="Leebens-Mack J.H."/>
            <person name="Li F.W."/>
            <person name="Wang L."/>
        </authorList>
    </citation>
    <scope>NUCLEOTIDE SEQUENCE [LARGE SCALE GENOMIC DNA]</scope>
    <source>
        <strain evidence="2">cv. PW_Plant_1</strain>
    </source>
</reference>
<sequence length="181" mass="20532">MINSALHARRFCYSSSDLSRLHPIPVLLLRRKLSSGKRAAGAGAGRSGGSVRRWFGLHRIESGCWASEKRAEFLMNLEGKRSAMTGSEACSFTKPRLVVKKLLSKEQPEGDGALVRRSIGRPELKQLDPFLLLDYFSGNILDIHYMLQCVCVHMRKKREREIEERERCPGAYWIIGTEKGR</sequence>
<protein>
    <submittedName>
        <fullName evidence="1">Uncharacterized protein</fullName>
    </submittedName>
</protein>
<accession>A0ACC2EKU8</accession>
<evidence type="ECO:0000313" key="2">
    <source>
        <dbReference type="Proteomes" id="UP001162992"/>
    </source>
</evidence>
<proteinExistence type="predicted"/>
<dbReference type="EMBL" id="CM055093">
    <property type="protein sequence ID" value="KAJ7567038.1"/>
    <property type="molecule type" value="Genomic_DNA"/>
</dbReference>